<name>A0A5B9DY19_9GAMM</name>
<accession>A0A5B9DY19</accession>
<dbReference type="AlphaFoldDB" id="A0A5B9DY19"/>
<proteinExistence type="predicted"/>
<protein>
    <submittedName>
        <fullName evidence="1">Uncharacterized protein</fullName>
    </submittedName>
</protein>
<dbReference type="EMBL" id="CP042807">
    <property type="protein sequence ID" value="QEE24429.1"/>
    <property type="molecule type" value="Genomic_DNA"/>
</dbReference>
<gene>
    <name evidence="1" type="ORF">CS053_07885</name>
</gene>
<dbReference type="Proteomes" id="UP000321807">
    <property type="component" value="Chromosome"/>
</dbReference>
<evidence type="ECO:0000313" key="2">
    <source>
        <dbReference type="Proteomes" id="UP000321807"/>
    </source>
</evidence>
<sequence length="182" mass="20695">MAASYKHLTITVDWFGPYTSVEEAAAAAKEDFEDGLYLVAGKRKSQHGKPCLQYVGIATRLSTWLFTSDGVKSVTRDRKIWLGEISSSAPPGKKTKATKPTIDLAEWAHAYFLDLPCNTKKRVNPPPRPVTVLNRWWKKDYETPARQRPHRDWPDVIDYLGNGYGGRAAWFGQARYERFTCD</sequence>
<reference evidence="1 2" key="1">
    <citation type="submission" date="2019-08" db="EMBL/GenBank/DDBJ databases">
        <title>Complete genome sequence of Rhodanobacter glycinis strain T01E-68 isolated from tomato root.</title>
        <authorList>
            <person name="Weon H.-Y."/>
            <person name="Lee S.A."/>
        </authorList>
    </citation>
    <scope>NUCLEOTIDE SEQUENCE [LARGE SCALE GENOMIC DNA]</scope>
    <source>
        <strain evidence="1 2">T01E-68</strain>
    </source>
</reference>
<dbReference type="KEGG" id="rgl:CS053_07885"/>
<organism evidence="1 2">
    <name type="scientific">Rhodanobacter glycinis</name>
    <dbReference type="NCBI Taxonomy" id="582702"/>
    <lineage>
        <taxon>Bacteria</taxon>
        <taxon>Pseudomonadati</taxon>
        <taxon>Pseudomonadota</taxon>
        <taxon>Gammaproteobacteria</taxon>
        <taxon>Lysobacterales</taxon>
        <taxon>Rhodanobacteraceae</taxon>
        <taxon>Rhodanobacter</taxon>
    </lineage>
</organism>
<dbReference type="RefSeq" id="WP_147627031.1">
    <property type="nucleotide sequence ID" value="NZ_CP042807.1"/>
</dbReference>
<evidence type="ECO:0000313" key="1">
    <source>
        <dbReference type="EMBL" id="QEE24429.1"/>
    </source>
</evidence>